<dbReference type="Proteomes" id="UP001331691">
    <property type="component" value="Unassembled WGS sequence"/>
</dbReference>
<keyword evidence="1" id="KW-0472">Membrane</keyword>
<accession>A0AB35X356</accession>
<keyword evidence="1" id="KW-0812">Transmembrane</keyword>
<keyword evidence="1" id="KW-1133">Transmembrane helix</keyword>
<dbReference type="EC" id="3.4.23.43" evidence="3"/>
<dbReference type="AlphaFoldDB" id="A0AB35X356"/>
<protein>
    <submittedName>
        <fullName evidence="3">Prepilin peptidase</fullName>
        <ecNumber evidence="3">3.4.23.43</ecNumber>
    </submittedName>
</protein>
<sequence>MAIVIYSIFLTLFYCCVTDILYREIRNGSVLLVLICAVSLVGFTHDFNVIIPTFILIIGFLLTLIGVIGAGDIKLLFALCISVPSELIGIFFFAMCCFGAPISILVLLISRFIFKFKVNTVPFGIAISIGYIMTMWRFI</sequence>
<keyword evidence="4" id="KW-1185">Reference proteome</keyword>
<feature type="transmembrane region" description="Helical" evidence="1">
    <location>
        <begin position="29"/>
        <end position="45"/>
    </location>
</feature>
<dbReference type="GO" id="GO:0016020">
    <property type="term" value="C:membrane"/>
    <property type="evidence" value="ECO:0007669"/>
    <property type="project" value="InterPro"/>
</dbReference>
<dbReference type="InterPro" id="IPR000045">
    <property type="entry name" value="Prepilin_IV_endopep_pep"/>
</dbReference>
<feature type="transmembrane region" description="Helical" evidence="1">
    <location>
        <begin position="6"/>
        <end position="22"/>
    </location>
</feature>
<dbReference type="EMBL" id="JAZKKV010000001">
    <property type="protein sequence ID" value="MEE9652817.1"/>
    <property type="molecule type" value="Genomic_DNA"/>
</dbReference>
<evidence type="ECO:0000259" key="2">
    <source>
        <dbReference type="Pfam" id="PF01478"/>
    </source>
</evidence>
<dbReference type="Gene3D" id="1.20.120.1220">
    <property type="match status" value="1"/>
</dbReference>
<feature type="transmembrane region" description="Helical" evidence="1">
    <location>
        <begin position="87"/>
        <end position="114"/>
    </location>
</feature>
<proteinExistence type="predicted"/>
<feature type="transmembrane region" description="Helical" evidence="1">
    <location>
        <begin position="51"/>
        <end position="75"/>
    </location>
</feature>
<keyword evidence="3" id="KW-0378">Hydrolase</keyword>
<evidence type="ECO:0000256" key="1">
    <source>
        <dbReference type="SAM" id="Phobius"/>
    </source>
</evidence>
<dbReference type="RefSeq" id="WP_315407199.1">
    <property type="nucleotide sequence ID" value="NZ_JAVLTS010000028.1"/>
</dbReference>
<gene>
    <name evidence="3" type="ORF">V4836_01320</name>
</gene>
<comment type="caution">
    <text evidence="3">The sequence shown here is derived from an EMBL/GenBank/DDBJ whole genome shotgun (WGS) entry which is preliminary data.</text>
</comment>
<name>A0AB35X356_9ENTR</name>
<dbReference type="Pfam" id="PF01478">
    <property type="entry name" value="Peptidase_A24"/>
    <property type="match status" value="1"/>
</dbReference>
<reference evidence="3 4" key="1">
    <citation type="submission" date="2023-10" db="EMBL/GenBank/DDBJ databases">
        <title>Wastewater isolates of ESBL- and carbapenemase-producing Gram-negative bacteria from New Zealand.</title>
        <authorList>
            <person name="Straub C."/>
            <person name="Weaver L."/>
            <person name="Cornelius A."/>
            <person name="Mcgill E."/>
            <person name="Dyet K."/>
            <person name="White L."/>
            <person name="Pattis I."/>
        </authorList>
    </citation>
    <scope>NUCLEOTIDE SEQUENCE [LARGE SCALE GENOMIC DNA]</scope>
    <source>
        <strain evidence="3 4">ESBL09</strain>
    </source>
</reference>
<feature type="transmembrane region" description="Helical" evidence="1">
    <location>
        <begin position="120"/>
        <end position="138"/>
    </location>
</feature>
<evidence type="ECO:0000313" key="4">
    <source>
        <dbReference type="Proteomes" id="UP001331691"/>
    </source>
</evidence>
<evidence type="ECO:0000313" key="3">
    <source>
        <dbReference type="EMBL" id="MEE9652817.1"/>
    </source>
</evidence>
<dbReference type="GO" id="GO:0004190">
    <property type="term" value="F:aspartic-type endopeptidase activity"/>
    <property type="evidence" value="ECO:0007669"/>
    <property type="project" value="UniProtKB-EC"/>
</dbReference>
<organism evidence="3 4">
    <name type="scientific">Kluyvera ascorbata</name>
    <dbReference type="NCBI Taxonomy" id="51288"/>
    <lineage>
        <taxon>Bacteria</taxon>
        <taxon>Pseudomonadati</taxon>
        <taxon>Pseudomonadota</taxon>
        <taxon>Gammaproteobacteria</taxon>
        <taxon>Enterobacterales</taxon>
        <taxon>Enterobacteriaceae</taxon>
        <taxon>Kluyvera</taxon>
    </lineage>
</organism>
<feature type="domain" description="Prepilin type IV endopeptidase peptidase" evidence="2">
    <location>
        <begin position="8"/>
        <end position="104"/>
    </location>
</feature>